<dbReference type="AlphaFoldDB" id="A0A7G8PX76"/>
<dbReference type="PANTHER" id="PTHR30576">
    <property type="entry name" value="COLANIC BIOSYNTHESIS UDP-GLUCOSE LIPID CARRIER TRANSFERASE"/>
    <property type="match status" value="1"/>
</dbReference>
<evidence type="ECO:0000259" key="3">
    <source>
        <dbReference type="Pfam" id="PF02397"/>
    </source>
</evidence>
<reference evidence="4 5" key="1">
    <citation type="submission" date="2020-04" db="EMBL/GenBank/DDBJ databases">
        <title>Genome sequence of Altibacter aquimarinus strain ALE3EI.</title>
        <authorList>
            <person name="Oh H.-M."/>
            <person name="Jang D."/>
        </authorList>
    </citation>
    <scope>NUCLEOTIDE SEQUENCE [LARGE SCALE GENOMIC DNA]</scope>
    <source>
        <strain evidence="4 5">ALE3EI</strain>
    </source>
</reference>
<evidence type="ECO:0000313" key="5">
    <source>
        <dbReference type="Proteomes" id="UP000515514"/>
    </source>
</evidence>
<evidence type="ECO:0000256" key="2">
    <source>
        <dbReference type="SAM" id="Phobius"/>
    </source>
</evidence>
<sequence>MDFLVSLTIFLVLFPLFLVIAVTIFIASGKNPFFIQHRPGKNERIFKIIKFKTMTDTTDANGNLLPDDQRLNGFGKFIRSTSLDEIPQLLNVIKGDMSIVGPRPLLPEYLPLYNDFQRQRHQLRPGITGYAQVNGRNAVSWEKKFELDVFYVKKISFVLDLQILFKTVSKVFSRSDISGNSAGTMNRFKGTKE</sequence>
<organism evidence="4 5">
    <name type="scientific">Constantimarinum furrinae</name>
    <dbReference type="NCBI Taxonomy" id="2562285"/>
    <lineage>
        <taxon>Bacteria</taxon>
        <taxon>Pseudomonadati</taxon>
        <taxon>Bacteroidota</taxon>
        <taxon>Flavobacteriia</taxon>
        <taxon>Flavobacteriales</taxon>
        <taxon>Flavobacteriaceae</taxon>
        <taxon>Altibacter/Constantimarinum group</taxon>
        <taxon>Constantimarinum</taxon>
    </lineage>
</organism>
<comment type="similarity">
    <text evidence="1">Belongs to the bacterial sugar transferase family.</text>
</comment>
<keyword evidence="5" id="KW-1185">Reference proteome</keyword>
<dbReference type="EMBL" id="CP052909">
    <property type="protein sequence ID" value="QNJ98942.1"/>
    <property type="molecule type" value="Genomic_DNA"/>
</dbReference>
<evidence type="ECO:0000313" key="4">
    <source>
        <dbReference type="EMBL" id="QNJ98942.1"/>
    </source>
</evidence>
<dbReference type="GO" id="GO:0016780">
    <property type="term" value="F:phosphotransferase activity, for other substituted phosphate groups"/>
    <property type="evidence" value="ECO:0007669"/>
    <property type="project" value="TreeGrafter"/>
</dbReference>
<gene>
    <name evidence="4" type="ORF">ALE3EI_2404</name>
</gene>
<accession>A0A7G8PX76</accession>
<proteinExistence type="inferred from homology"/>
<dbReference type="KEGG" id="alti:ALE3EI_2404"/>
<name>A0A7G8PX76_9FLAO</name>
<protein>
    <submittedName>
        <fullName evidence="4">Bacterial sugar transferase</fullName>
    </submittedName>
</protein>
<dbReference type="InterPro" id="IPR003362">
    <property type="entry name" value="Bact_transf"/>
</dbReference>
<feature type="transmembrane region" description="Helical" evidence="2">
    <location>
        <begin position="6"/>
        <end position="28"/>
    </location>
</feature>
<dbReference type="Pfam" id="PF02397">
    <property type="entry name" value="Bac_transf"/>
    <property type="match status" value="1"/>
</dbReference>
<keyword evidence="2" id="KW-0812">Transmembrane</keyword>
<keyword evidence="4" id="KW-0808">Transferase</keyword>
<dbReference type="Proteomes" id="UP000515514">
    <property type="component" value="Chromosome"/>
</dbReference>
<keyword evidence="2" id="KW-0472">Membrane</keyword>
<feature type="domain" description="Bacterial sugar transferase" evidence="3">
    <location>
        <begin position="1"/>
        <end position="172"/>
    </location>
</feature>
<keyword evidence="2" id="KW-1133">Transmembrane helix</keyword>
<dbReference type="PANTHER" id="PTHR30576:SF8">
    <property type="entry name" value="UNDECAPRENYL-PHOSPHATE GALACTOSE PHOSPHOTRANSFERASE"/>
    <property type="match status" value="1"/>
</dbReference>
<evidence type="ECO:0000256" key="1">
    <source>
        <dbReference type="ARBA" id="ARBA00006464"/>
    </source>
</evidence>